<dbReference type="EMBL" id="WTPX01000014">
    <property type="protein sequence ID" value="NNJ24673.1"/>
    <property type="molecule type" value="Genomic_DNA"/>
</dbReference>
<sequence>MATRSSAPPTYALPPIAAPASSSGGGGSSGAGRGLTEGDRASVAGFRLELARSGRPTRAELLRGCVRLNEVTPSDRRTALTGAMKSWARQYEVETPGIVRATDVRITLSSRDELFADVALYAPADGRCAEVADRLTGPRLQGPPTVVIGVAETDRGRDLSDRIDALREGGVTEFVLAGARGGLQWFRLDDDPLRPGRGGGYLKSAALPGLWLPEAVLAPDPSKVDVVAAVRAGCGTLDHALFVNGLCNGTGRKAR</sequence>
<protein>
    <submittedName>
        <fullName evidence="2">Uncharacterized protein</fullName>
    </submittedName>
</protein>
<reference evidence="2 3" key="1">
    <citation type="journal article" date="2020" name="Syst. Appl. Microbiol.">
        <title>Alienimonas chondri sp. nov., a novel planctomycete isolated from the biofilm of the red alga Chondrus crispus.</title>
        <authorList>
            <person name="Vitorino I."/>
            <person name="Albuquerque L."/>
            <person name="Wiegand S."/>
            <person name="Kallscheuer N."/>
            <person name="da Costa M.S."/>
            <person name="Lobo-da-Cunha A."/>
            <person name="Jogler C."/>
            <person name="Lage O.M."/>
        </authorList>
    </citation>
    <scope>NUCLEOTIDE SEQUENCE [LARGE SCALE GENOMIC DNA]</scope>
    <source>
        <strain evidence="2 3">LzC2</strain>
    </source>
</reference>
<keyword evidence="3" id="KW-1185">Reference proteome</keyword>
<feature type="compositionally biased region" description="Gly residues" evidence="1">
    <location>
        <begin position="23"/>
        <end position="35"/>
    </location>
</feature>
<dbReference type="Gene3D" id="3.90.1570.10">
    <property type="entry name" value="tt1808, chain A"/>
    <property type="match status" value="1"/>
</dbReference>
<name>A0ABX1V9C3_9PLAN</name>
<feature type="region of interest" description="Disordered" evidence="1">
    <location>
        <begin position="1"/>
        <end position="37"/>
    </location>
</feature>
<proteinExistence type="predicted"/>
<gene>
    <name evidence="2" type="ORF">LzC2_07320</name>
</gene>
<dbReference type="InterPro" id="IPR012296">
    <property type="entry name" value="Nuclease_put_TT1808"/>
</dbReference>
<evidence type="ECO:0000313" key="3">
    <source>
        <dbReference type="Proteomes" id="UP000609651"/>
    </source>
</evidence>
<comment type="caution">
    <text evidence="2">The sequence shown here is derived from an EMBL/GenBank/DDBJ whole genome shotgun (WGS) entry which is preliminary data.</text>
</comment>
<dbReference type="Proteomes" id="UP000609651">
    <property type="component" value="Unassembled WGS sequence"/>
</dbReference>
<evidence type="ECO:0000313" key="2">
    <source>
        <dbReference type="EMBL" id="NNJ24673.1"/>
    </source>
</evidence>
<evidence type="ECO:0000256" key="1">
    <source>
        <dbReference type="SAM" id="MobiDB-lite"/>
    </source>
</evidence>
<organism evidence="2 3">
    <name type="scientific">Alienimonas chondri</name>
    <dbReference type="NCBI Taxonomy" id="2681879"/>
    <lineage>
        <taxon>Bacteria</taxon>
        <taxon>Pseudomonadati</taxon>
        <taxon>Planctomycetota</taxon>
        <taxon>Planctomycetia</taxon>
        <taxon>Planctomycetales</taxon>
        <taxon>Planctomycetaceae</taxon>
        <taxon>Alienimonas</taxon>
    </lineage>
</organism>
<dbReference type="InterPro" id="IPR011335">
    <property type="entry name" value="Restrct_endonuc-II-like"/>
</dbReference>
<accession>A0ABX1V9C3</accession>
<dbReference type="SUPFAM" id="SSF52980">
    <property type="entry name" value="Restriction endonuclease-like"/>
    <property type="match status" value="1"/>
</dbReference>